<comment type="caution">
    <text evidence="8">The sequence shown here is derived from an EMBL/GenBank/DDBJ whole genome shotgun (WGS) entry which is preliminary data.</text>
</comment>
<evidence type="ECO:0000256" key="1">
    <source>
        <dbReference type="ARBA" id="ARBA00001933"/>
    </source>
</evidence>
<dbReference type="AlphaFoldDB" id="A0A8J6CAR7"/>
<dbReference type="OrthoDB" id="7403325at2759"/>
<gene>
    <name evidence="8" type="ORF">KFE25_010803</name>
</gene>
<reference evidence="8" key="1">
    <citation type="submission" date="2021-05" db="EMBL/GenBank/DDBJ databases">
        <title>The genome of the haptophyte Pavlova lutheri (Diacronema luteri, Pavlovales) - a model for lipid biosynthesis in eukaryotic algae.</title>
        <authorList>
            <person name="Hulatt C.J."/>
            <person name="Posewitz M.C."/>
        </authorList>
    </citation>
    <scope>NUCLEOTIDE SEQUENCE</scope>
    <source>
        <strain evidence="8">NIVA-4/92</strain>
    </source>
</reference>
<dbReference type="InterPro" id="IPR015422">
    <property type="entry name" value="PyrdxlP-dep_Trfase_small"/>
</dbReference>
<dbReference type="EC" id="2.6.1.44" evidence="3"/>
<feature type="binding site" evidence="5">
    <location>
        <position position="413"/>
    </location>
    <ligand>
        <name>substrate</name>
    </ligand>
</feature>
<keyword evidence="9" id="KW-1185">Reference proteome</keyword>
<dbReference type="GO" id="GO:0005777">
    <property type="term" value="C:peroxisome"/>
    <property type="evidence" value="ECO:0007669"/>
    <property type="project" value="TreeGrafter"/>
</dbReference>
<dbReference type="PIRSF" id="PIRSF000524">
    <property type="entry name" value="SPT"/>
    <property type="match status" value="1"/>
</dbReference>
<dbReference type="Proteomes" id="UP000751190">
    <property type="component" value="Unassembled WGS sequence"/>
</dbReference>
<evidence type="ECO:0000256" key="2">
    <source>
        <dbReference type="ARBA" id="ARBA00009236"/>
    </source>
</evidence>
<comment type="cofactor">
    <cofactor evidence="1 6">
        <name>pyridoxal 5'-phosphate</name>
        <dbReference type="ChEBI" id="CHEBI:597326"/>
    </cofactor>
</comment>
<dbReference type="Gene3D" id="3.90.1150.10">
    <property type="entry name" value="Aspartate Aminotransferase, domain 1"/>
    <property type="match status" value="1"/>
</dbReference>
<dbReference type="PANTHER" id="PTHR21152">
    <property type="entry name" value="AMINOTRANSFERASE CLASS V"/>
    <property type="match status" value="1"/>
</dbReference>
<protein>
    <recommendedName>
        <fullName evidence="3">alanine--glyoxylate transaminase</fullName>
        <ecNumber evidence="3">2.6.1.44</ecNumber>
    </recommendedName>
</protein>
<sequence length="442" mass="46969">MMRLRLAGASVRALSTSAAAGMGRTAPRVATVTQRGVVPDELVDQNGGLQEFSVVYTDRALNHMSEPFQAVMKDLHATLTTAYNTDHAVLIPGSGTYGMEAAARAFAGADRKVVVVRNGYFSYRWSQIFDELGNKNLTVVSARPLGAASAAASTAPGPCACHPGQMCGGWAKGSEPCIAPPPIEEVEAVIARERPALVCAPHVETSAGIILPEEYLTRLANAAHAVGATFVLDGVASGAAWVDMKKTGVDCYLTAPQKGWTGPASAAVVMLSERARAQLAAEAEQGRSCGSFCVNLLKWHGVMRTYMDGAHSYYTTMPTDALRAFREVAKETEATGLSNVEAECWRLGMGVRQILADRGFRSVAAKGFEAPGVAVVYAPDATFAAKFKSRSAFQIAAGVPLMISEPKDFTTFRIGLFGLDKWNNVDRALEVFARGLDAVLAK</sequence>
<dbReference type="PANTHER" id="PTHR21152:SF40">
    <property type="entry name" value="ALANINE--GLYOXYLATE AMINOTRANSFERASE"/>
    <property type="match status" value="1"/>
</dbReference>
<comment type="similarity">
    <text evidence="2">Belongs to the class-V pyridoxal-phosphate-dependent aminotransferase family.</text>
</comment>
<dbReference type="InterPro" id="IPR024169">
    <property type="entry name" value="SP_NH2Trfase/AEP_transaminase"/>
</dbReference>
<keyword evidence="4 6" id="KW-0663">Pyridoxal phosphate</keyword>
<dbReference type="Pfam" id="PF00266">
    <property type="entry name" value="Aminotran_5"/>
    <property type="match status" value="1"/>
</dbReference>
<dbReference type="EMBL" id="JAGTXO010000030">
    <property type="protein sequence ID" value="KAG8460748.1"/>
    <property type="molecule type" value="Genomic_DNA"/>
</dbReference>
<feature type="domain" description="Aminotransferase class V" evidence="7">
    <location>
        <begin position="183"/>
        <end position="347"/>
    </location>
</feature>
<dbReference type="InterPro" id="IPR000192">
    <property type="entry name" value="Aminotrans_V_dom"/>
</dbReference>
<evidence type="ECO:0000256" key="6">
    <source>
        <dbReference type="PIRSR" id="PIRSR000524-50"/>
    </source>
</evidence>
<evidence type="ECO:0000313" key="8">
    <source>
        <dbReference type="EMBL" id="KAG8460748.1"/>
    </source>
</evidence>
<dbReference type="InterPro" id="IPR015424">
    <property type="entry name" value="PyrdxlP-dep_Trfase"/>
</dbReference>
<organism evidence="8 9">
    <name type="scientific">Diacronema lutheri</name>
    <name type="common">Unicellular marine alga</name>
    <name type="synonym">Monochrysis lutheri</name>
    <dbReference type="NCBI Taxonomy" id="2081491"/>
    <lineage>
        <taxon>Eukaryota</taxon>
        <taxon>Haptista</taxon>
        <taxon>Haptophyta</taxon>
        <taxon>Pavlovophyceae</taxon>
        <taxon>Pavlovales</taxon>
        <taxon>Pavlovaceae</taxon>
        <taxon>Diacronema</taxon>
    </lineage>
</organism>
<accession>A0A8J6CAR7</accession>
<evidence type="ECO:0000256" key="5">
    <source>
        <dbReference type="PIRSR" id="PIRSR000524-1"/>
    </source>
</evidence>
<dbReference type="Gene3D" id="3.40.640.10">
    <property type="entry name" value="Type I PLP-dependent aspartate aminotransferase-like (Major domain)"/>
    <property type="match status" value="1"/>
</dbReference>
<dbReference type="OMA" id="QKGWSAS"/>
<dbReference type="GO" id="GO:0008453">
    <property type="term" value="F:alanine-glyoxylate transaminase activity"/>
    <property type="evidence" value="ECO:0007669"/>
    <property type="project" value="UniProtKB-EC"/>
</dbReference>
<dbReference type="GO" id="GO:0004760">
    <property type="term" value="F:L-serine-pyruvate transaminase activity"/>
    <property type="evidence" value="ECO:0007669"/>
    <property type="project" value="TreeGrafter"/>
</dbReference>
<name>A0A8J6CAR7_DIALT</name>
<dbReference type="SUPFAM" id="SSF53383">
    <property type="entry name" value="PLP-dependent transferases"/>
    <property type="match status" value="1"/>
</dbReference>
<evidence type="ECO:0000259" key="7">
    <source>
        <dbReference type="Pfam" id="PF00266"/>
    </source>
</evidence>
<feature type="modified residue" description="N6-(pyridoxal phosphate)lysine" evidence="6">
    <location>
        <position position="258"/>
    </location>
</feature>
<evidence type="ECO:0000256" key="4">
    <source>
        <dbReference type="ARBA" id="ARBA00022898"/>
    </source>
</evidence>
<evidence type="ECO:0000313" key="9">
    <source>
        <dbReference type="Proteomes" id="UP000751190"/>
    </source>
</evidence>
<evidence type="ECO:0000256" key="3">
    <source>
        <dbReference type="ARBA" id="ARBA00013049"/>
    </source>
</evidence>
<proteinExistence type="inferred from homology"/>
<dbReference type="InterPro" id="IPR015421">
    <property type="entry name" value="PyrdxlP-dep_Trfase_major"/>
</dbReference>
<dbReference type="GO" id="GO:0019265">
    <property type="term" value="P:glycine biosynthetic process, by transamination of glyoxylate"/>
    <property type="evidence" value="ECO:0007669"/>
    <property type="project" value="TreeGrafter"/>
</dbReference>